<evidence type="ECO:0008006" key="3">
    <source>
        <dbReference type="Google" id="ProtNLM"/>
    </source>
</evidence>
<organism evidence="1 2">
    <name type="scientific">Halomarina halobia</name>
    <dbReference type="NCBI Taxonomy" id="3033386"/>
    <lineage>
        <taxon>Archaea</taxon>
        <taxon>Methanobacteriati</taxon>
        <taxon>Methanobacteriota</taxon>
        <taxon>Stenosarchaea group</taxon>
        <taxon>Halobacteria</taxon>
        <taxon>Halobacteriales</taxon>
        <taxon>Natronomonadaceae</taxon>
        <taxon>Halomarina</taxon>
    </lineage>
</organism>
<evidence type="ECO:0000313" key="1">
    <source>
        <dbReference type="EMBL" id="MFC7319046.1"/>
    </source>
</evidence>
<comment type="caution">
    <text evidence="1">The sequence shown here is derived from an EMBL/GenBank/DDBJ whole genome shotgun (WGS) entry which is preliminary data.</text>
</comment>
<keyword evidence="2" id="KW-1185">Reference proteome</keyword>
<dbReference type="Proteomes" id="UP001596547">
    <property type="component" value="Unassembled WGS sequence"/>
</dbReference>
<protein>
    <recommendedName>
        <fullName evidence="3">JAB domain-containing protein</fullName>
    </recommendedName>
</protein>
<dbReference type="SUPFAM" id="SSF102712">
    <property type="entry name" value="JAB1/MPN domain"/>
    <property type="match status" value="1"/>
</dbReference>
<accession>A0ABD6AFU7</accession>
<dbReference type="GeneID" id="79317765"/>
<dbReference type="RefSeq" id="WP_276306123.1">
    <property type="nucleotide sequence ID" value="NZ_CP119993.1"/>
</dbReference>
<name>A0ABD6AFU7_9EURY</name>
<dbReference type="EMBL" id="JBHTBF010000003">
    <property type="protein sequence ID" value="MFC7319046.1"/>
    <property type="molecule type" value="Genomic_DNA"/>
</dbReference>
<reference evidence="1 2" key="1">
    <citation type="journal article" date="2019" name="Int. J. Syst. Evol. Microbiol.">
        <title>The Global Catalogue of Microorganisms (GCM) 10K type strain sequencing project: providing services to taxonomists for standard genome sequencing and annotation.</title>
        <authorList>
            <consortium name="The Broad Institute Genomics Platform"/>
            <consortium name="The Broad Institute Genome Sequencing Center for Infectious Disease"/>
            <person name="Wu L."/>
            <person name="Ma J."/>
        </authorList>
    </citation>
    <scope>NUCLEOTIDE SEQUENCE [LARGE SCALE GENOMIC DNA]</scope>
    <source>
        <strain evidence="1 2">PSR21</strain>
    </source>
</reference>
<sequence length="137" mass="14992">MVYWAGTTVPSLDTVVVLSCLVPTAETGPGRFDVSAGAYARIVEAVHDHDLQLLARVHSHPGSWTGHSDKDDGPNLVYDGFYSIVVPDYAANGVQPLTDCGVHRFEDTEFKQLDSTEVAQTFRTITSPPQYIDTRNP</sequence>
<evidence type="ECO:0000313" key="2">
    <source>
        <dbReference type="Proteomes" id="UP001596547"/>
    </source>
</evidence>
<proteinExistence type="predicted"/>
<gene>
    <name evidence="1" type="ORF">ACFQPE_19945</name>
</gene>
<dbReference type="AlphaFoldDB" id="A0ABD6AFU7"/>